<dbReference type="RefSeq" id="WP_379564990.1">
    <property type="nucleotide sequence ID" value="NZ_JBHSQK010000011.1"/>
</dbReference>
<feature type="region of interest" description="Disordered" evidence="1">
    <location>
        <begin position="1"/>
        <end position="20"/>
    </location>
</feature>
<protein>
    <recommendedName>
        <fullName evidence="2">PI3K/PI4K catalytic domain-containing protein</fullName>
    </recommendedName>
</protein>
<reference evidence="4" key="1">
    <citation type="journal article" date="2019" name="Int. J. Syst. Evol. Microbiol.">
        <title>The Global Catalogue of Microorganisms (GCM) 10K type strain sequencing project: providing services to taxonomists for standard genome sequencing and annotation.</title>
        <authorList>
            <consortium name="The Broad Institute Genomics Platform"/>
            <consortium name="The Broad Institute Genome Sequencing Center for Infectious Disease"/>
            <person name="Wu L."/>
            <person name="Ma J."/>
        </authorList>
    </citation>
    <scope>NUCLEOTIDE SEQUENCE [LARGE SCALE GENOMIC DNA]</scope>
    <source>
        <strain evidence="4">CGMCC 4.7397</strain>
    </source>
</reference>
<sequence length="148" mass="15975">MIDGPDGPGSLQDHVPEPGRFADDYTTLDRQMLGTLDYITGQTDRHELNVMTQSDGRPAAIDNGLAFPDGPGDGLRSEFLPAVFDAPLDDHVVDAVRRLSPDTLATIMRRHGCSVAAVDGALARLDEAASGFITGRAWPGRFSRLEDR</sequence>
<gene>
    <name evidence="3" type="ORF">ACFQH9_06540</name>
</gene>
<evidence type="ECO:0000256" key="1">
    <source>
        <dbReference type="SAM" id="MobiDB-lite"/>
    </source>
</evidence>
<feature type="domain" description="PI3K/PI4K catalytic" evidence="2">
    <location>
        <begin position="19"/>
        <end position="116"/>
    </location>
</feature>
<proteinExistence type="predicted"/>
<evidence type="ECO:0000313" key="4">
    <source>
        <dbReference type="Proteomes" id="UP001596119"/>
    </source>
</evidence>
<evidence type="ECO:0000313" key="3">
    <source>
        <dbReference type="EMBL" id="MFC5947928.1"/>
    </source>
</evidence>
<dbReference type="Pfam" id="PF00454">
    <property type="entry name" value="PI3_PI4_kinase"/>
    <property type="match status" value="1"/>
</dbReference>
<dbReference type="EMBL" id="JBHSQK010000011">
    <property type="protein sequence ID" value="MFC5947928.1"/>
    <property type="molecule type" value="Genomic_DNA"/>
</dbReference>
<comment type="caution">
    <text evidence="3">The sequence shown here is derived from an EMBL/GenBank/DDBJ whole genome shotgun (WGS) entry which is preliminary data.</text>
</comment>
<keyword evidence="4" id="KW-1185">Reference proteome</keyword>
<dbReference type="Proteomes" id="UP001596119">
    <property type="component" value="Unassembled WGS sequence"/>
</dbReference>
<dbReference type="InterPro" id="IPR000403">
    <property type="entry name" value="PI3/4_kinase_cat_dom"/>
</dbReference>
<evidence type="ECO:0000259" key="2">
    <source>
        <dbReference type="Pfam" id="PF00454"/>
    </source>
</evidence>
<accession>A0ABW1I553</accession>
<organism evidence="3 4">
    <name type="scientific">Pseudonocardia lutea</name>
    <dbReference type="NCBI Taxonomy" id="2172015"/>
    <lineage>
        <taxon>Bacteria</taxon>
        <taxon>Bacillati</taxon>
        <taxon>Actinomycetota</taxon>
        <taxon>Actinomycetes</taxon>
        <taxon>Pseudonocardiales</taxon>
        <taxon>Pseudonocardiaceae</taxon>
        <taxon>Pseudonocardia</taxon>
    </lineage>
</organism>
<name>A0ABW1I553_9PSEU</name>